<evidence type="ECO:0000313" key="2">
    <source>
        <dbReference type="EMBL" id="CAJ2499757.1"/>
    </source>
</evidence>
<dbReference type="AlphaFoldDB" id="A0AAI8YCK5"/>
<reference evidence="2" key="1">
    <citation type="submission" date="2023-10" db="EMBL/GenBank/DDBJ databases">
        <authorList>
            <person name="Hackl T."/>
        </authorList>
    </citation>
    <scope>NUCLEOTIDE SEQUENCE</scope>
</reference>
<comment type="caution">
    <text evidence="2">The sequence shown here is derived from an EMBL/GenBank/DDBJ whole genome shotgun (WGS) entry which is preliminary data.</text>
</comment>
<keyword evidence="3" id="KW-1185">Reference proteome</keyword>
<feature type="compositionally biased region" description="Polar residues" evidence="1">
    <location>
        <begin position="20"/>
        <end position="31"/>
    </location>
</feature>
<evidence type="ECO:0000313" key="3">
    <source>
        <dbReference type="Proteomes" id="UP001295740"/>
    </source>
</evidence>
<dbReference type="EMBL" id="CAUWAG010000003">
    <property type="protein sequence ID" value="CAJ2499757.1"/>
    <property type="molecule type" value="Genomic_DNA"/>
</dbReference>
<organism evidence="2 3">
    <name type="scientific">Anthostomella pinea</name>
    <dbReference type="NCBI Taxonomy" id="933095"/>
    <lineage>
        <taxon>Eukaryota</taxon>
        <taxon>Fungi</taxon>
        <taxon>Dikarya</taxon>
        <taxon>Ascomycota</taxon>
        <taxon>Pezizomycotina</taxon>
        <taxon>Sordariomycetes</taxon>
        <taxon>Xylariomycetidae</taxon>
        <taxon>Xylariales</taxon>
        <taxon>Xylariaceae</taxon>
        <taxon>Anthostomella</taxon>
    </lineage>
</organism>
<evidence type="ECO:0000256" key="1">
    <source>
        <dbReference type="SAM" id="MobiDB-lite"/>
    </source>
</evidence>
<dbReference type="Proteomes" id="UP001295740">
    <property type="component" value="Unassembled WGS sequence"/>
</dbReference>
<accession>A0AAI8YCK5</accession>
<protein>
    <submittedName>
        <fullName evidence="2">Uu.00g026100.m01.CDS01</fullName>
    </submittedName>
</protein>
<feature type="region of interest" description="Disordered" evidence="1">
    <location>
        <begin position="1"/>
        <end position="45"/>
    </location>
</feature>
<feature type="compositionally biased region" description="Pro residues" evidence="1">
    <location>
        <begin position="1"/>
        <end position="12"/>
    </location>
</feature>
<sequence>MGLGPPADPESTPPRKSKTTDTFELSESSADLETPTWPPALCRENGADRLHTAARQWIKRKKRNGQGLRPAPKLKHIQRLE</sequence>
<feature type="compositionally biased region" description="Basic residues" evidence="1">
    <location>
        <begin position="72"/>
        <end position="81"/>
    </location>
</feature>
<proteinExistence type="predicted"/>
<name>A0AAI8YCK5_9PEZI</name>
<gene>
    <name evidence="2" type="ORF">KHLLAP_LOCUS225</name>
</gene>
<feature type="region of interest" description="Disordered" evidence="1">
    <location>
        <begin position="59"/>
        <end position="81"/>
    </location>
</feature>